<protein>
    <submittedName>
        <fullName evidence="5">TLC ATP/ADP transporter</fullName>
    </submittedName>
</protein>
<feature type="transmembrane region" description="Helical" evidence="4">
    <location>
        <begin position="401"/>
        <end position="419"/>
    </location>
</feature>
<feature type="transmembrane region" description="Helical" evidence="4">
    <location>
        <begin position="113"/>
        <end position="132"/>
    </location>
</feature>
<feature type="transmembrane region" description="Helical" evidence="4">
    <location>
        <begin position="279"/>
        <end position="302"/>
    </location>
</feature>
<dbReference type="PANTHER" id="PTHR43596:SF1">
    <property type="entry name" value="ADP,ATP CARRIER PROTEIN"/>
    <property type="match status" value="1"/>
</dbReference>
<evidence type="ECO:0000256" key="1">
    <source>
        <dbReference type="ARBA" id="ARBA00022692"/>
    </source>
</evidence>
<dbReference type="OrthoDB" id="199378at2"/>
<proteinExistence type="predicted"/>
<dbReference type="Pfam" id="PF07690">
    <property type="entry name" value="MFS_1"/>
    <property type="match status" value="1"/>
</dbReference>
<reference evidence="5 6" key="1">
    <citation type="submission" date="2019-08" db="EMBL/GenBank/DDBJ databases">
        <title>Deep-cultivation of Planctomycetes and their phenomic and genomic characterization uncovers novel biology.</title>
        <authorList>
            <person name="Wiegand S."/>
            <person name="Jogler M."/>
            <person name="Boedeker C."/>
            <person name="Pinto D."/>
            <person name="Vollmers J."/>
            <person name="Rivas-Marin E."/>
            <person name="Kohn T."/>
            <person name="Peeters S.H."/>
            <person name="Heuer A."/>
            <person name="Rast P."/>
            <person name="Oberbeckmann S."/>
            <person name="Bunk B."/>
            <person name="Jeske O."/>
            <person name="Meyerdierks A."/>
            <person name="Storesund J.E."/>
            <person name="Kallscheuer N."/>
            <person name="Luecker S."/>
            <person name="Lage O.M."/>
            <person name="Pohl T."/>
            <person name="Merkel B.J."/>
            <person name="Hornburger P."/>
            <person name="Mueller R.-W."/>
            <person name="Bruemmer F."/>
            <person name="Labrenz M."/>
            <person name="Spormann A.M."/>
            <person name="Op Den Camp H."/>
            <person name="Overmann J."/>
            <person name="Amann R."/>
            <person name="Jetten M.S.M."/>
            <person name="Mascher T."/>
            <person name="Medema M.H."/>
            <person name="Devos D.P."/>
            <person name="Kaster A.-K."/>
            <person name="Ovreas L."/>
            <person name="Rohde M."/>
            <person name="Galperin M.Y."/>
            <person name="Jogler C."/>
        </authorList>
    </citation>
    <scope>NUCLEOTIDE SEQUENCE [LARGE SCALE GENOMIC DNA]</scope>
    <source>
        <strain evidence="5 6">LF1</strain>
    </source>
</reference>
<keyword evidence="6" id="KW-1185">Reference proteome</keyword>
<dbReference type="EMBL" id="VRLW01000001">
    <property type="protein sequence ID" value="KAA1258752.1"/>
    <property type="molecule type" value="Genomic_DNA"/>
</dbReference>
<feature type="transmembrane region" description="Helical" evidence="4">
    <location>
        <begin position="144"/>
        <end position="163"/>
    </location>
</feature>
<feature type="transmembrane region" description="Helical" evidence="4">
    <location>
        <begin position="309"/>
        <end position="340"/>
    </location>
</feature>
<keyword evidence="1 4" id="KW-0812">Transmembrane</keyword>
<gene>
    <name evidence="5" type="ORF">LF1_12750</name>
</gene>
<comment type="caution">
    <text evidence="5">The sequence shown here is derived from an EMBL/GenBank/DDBJ whole genome shotgun (WGS) entry which is preliminary data.</text>
</comment>
<dbReference type="PANTHER" id="PTHR43596">
    <property type="entry name" value="ADP,ATP CARRIER PROTEIN"/>
    <property type="match status" value="1"/>
</dbReference>
<feature type="transmembrane region" description="Helical" evidence="4">
    <location>
        <begin position="12"/>
        <end position="33"/>
    </location>
</feature>
<dbReference type="InterPro" id="IPR036259">
    <property type="entry name" value="MFS_trans_sf"/>
</dbReference>
<feature type="transmembrane region" description="Helical" evidence="4">
    <location>
        <begin position="53"/>
        <end position="71"/>
    </location>
</feature>
<evidence type="ECO:0000313" key="5">
    <source>
        <dbReference type="EMBL" id="KAA1258752.1"/>
    </source>
</evidence>
<feature type="transmembrane region" description="Helical" evidence="4">
    <location>
        <begin position="175"/>
        <end position="193"/>
    </location>
</feature>
<dbReference type="RefSeq" id="WP_084422857.1">
    <property type="nucleotide sequence ID" value="NZ_LWSK01000102.1"/>
</dbReference>
<keyword evidence="2 4" id="KW-1133">Transmembrane helix</keyword>
<feature type="transmembrane region" description="Helical" evidence="4">
    <location>
        <begin position="78"/>
        <end position="98"/>
    </location>
</feature>
<dbReference type="InterPro" id="IPR011701">
    <property type="entry name" value="MFS"/>
</dbReference>
<sequence length="435" mass="48336">MNQEPDPGIRYQRWAVGYAAAWFFFILLGYFVIRPVRDTMGSVVGSDGLRSLMWVTLVVMFLAVPAYAMLVARLPRRWLVRVVFHFFTACLIGFYFLMQWDSQPVQWWTSRVFFVWVNVFSLFATSVFWSVMADSFDSSQAKRLFGIVAAGGTSGAIVGSLLTSQIAELIPTAKLLWIPVVTIQAGLWCAWRLENQTRRMPSNAQRLNQASDQGVAAKSNAKPDHGIFAGIAAVGQSRYLLMICLFLFFAQALGTQLYFQQAEIVAEAFESKSQRVAFFSYLDLGTQLLTIAIQSIAAGWVLRRWGVAVALVLLPLVYFAVLGSLAVSPTLAVLVVAMILTRGVGYGMTVPSREVLFTVVSREDKYKSKSFIDTVVLRGADAMSGAIFAELRRFVTTTTTSFLMLPVVVIWGVTAWRLGRRQQSLADSLRKGDAS</sequence>
<evidence type="ECO:0000256" key="4">
    <source>
        <dbReference type="SAM" id="Phobius"/>
    </source>
</evidence>
<name>A0A5B1CEW2_9BACT</name>
<accession>A0A5B1CEW2</accession>
<evidence type="ECO:0000256" key="2">
    <source>
        <dbReference type="ARBA" id="ARBA00022989"/>
    </source>
</evidence>
<organism evidence="5 6">
    <name type="scientific">Rubripirellula obstinata</name>
    <dbReference type="NCBI Taxonomy" id="406547"/>
    <lineage>
        <taxon>Bacteria</taxon>
        <taxon>Pseudomonadati</taxon>
        <taxon>Planctomycetota</taxon>
        <taxon>Planctomycetia</taxon>
        <taxon>Pirellulales</taxon>
        <taxon>Pirellulaceae</taxon>
        <taxon>Rubripirellula</taxon>
    </lineage>
</organism>
<keyword evidence="3 4" id="KW-0472">Membrane</keyword>
<dbReference type="SUPFAM" id="SSF103473">
    <property type="entry name" value="MFS general substrate transporter"/>
    <property type="match status" value="1"/>
</dbReference>
<dbReference type="Proteomes" id="UP000322699">
    <property type="component" value="Unassembled WGS sequence"/>
</dbReference>
<evidence type="ECO:0000256" key="3">
    <source>
        <dbReference type="ARBA" id="ARBA00023136"/>
    </source>
</evidence>
<evidence type="ECO:0000313" key="6">
    <source>
        <dbReference type="Proteomes" id="UP000322699"/>
    </source>
</evidence>
<dbReference type="GO" id="GO:0022857">
    <property type="term" value="F:transmembrane transporter activity"/>
    <property type="evidence" value="ECO:0007669"/>
    <property type="project" value="InterPro"/>
</dbReference>
<dbReference type="AlphaFoldDB" id="A0A5B1CEW2"/>
<dbReference type="Gene3D" id="1.20.1250.20">
    <property type="entry name" value="MFS general substrate transporter like domains"/>
    <property type="match status" value="1"/>
</dbReference>